<reference evidence="1 2" key="1">
    <citation type="submission" date="2016-04" db="EMBL/GenBank/DDBJ databases">
        <title>ATOL: Assembling a taxonomically balanced genome-scale reconstruction of the evolutionary history of the Enterobacteriaceae.</title>
        <authorList>
            <person name="Plunkett G.III."/>
            <person name="Neeno-Eckwall E.C."/>
            <person name="Glasner J.D."/>
            <person name="Perna N.T."/>
        </authorList>
    </citation>
    <scope>NUCLEOTIDE SEQUENCE [LARGE SCALE GENOMIC DNA]</scope>
    <source>
        <strain evidence="1 2">ATCC 51604</strain>
    </source>
</reference>
<protein>
    <recommendedName>
        <fullName evidence="3">Transposase</fullName>
    </recommendedName>
</protein>
<dbReference type="Proteomes" id="UP000078504">
    <property type="component" value="Unassembled WGS sequence"/>
</dbReference>
<dbReference type="AlphaFoldDB" id="A0A1B7HL25"/>
<evidence type="ECO:0000313" key="1">
    <source>
        <dbReference type="EMBL" id="OAT16325.1"/>
    </source>
</evidence>
<evidence type="ECO:0008006" key="3">
    <source>
        <dbReference type="Google" id="ProtNLM"/>
    </source>
</evidence>
<organism evidence="1 2">
    <name type="scientific">Buttiauxella gaviniae ATCC 51604</name>
    <dbReference type="NCBI Taxonomy" id="1354253"/>
    <lineage>
        <taxon>Bacteria</taxon>
        <taxon>Pseudomonadati</taxon>
        <taxon>Pseudomonadota</taxon>
        <taxon>Gammaproteobacteria</taxon>
        <taxon>Enterobacterales</taxon>
        <taxon>Enterobacteriaceae</taxon>
        <taxon>Buttiauxella</taxon>
    </lineage>
</organism>
<proteinExistence type="predicted"/>
<gene>
    <name evidence="1" type="ORF">M977_04641</name>
</gene>
<accession>A0A1B7HL25</accession>
<dbReference type="PATRIC" id="fig|1354253.4.peg.4797"/>
<comment type="caution">
    <text evidence="1">The sequence shown here is derived from an EMBL/GenBank/DDBJ whole genome shotgun (WGS) entry which is preliminary data.</text>
</comment>
<dbReference type="EMBL" id="LXEP01000057">
    <property type="protein sequence ID" value="OAT16325.1"/>
    <property type="molecule type" value="Genomic_DNA"/>
</dbReference>
<sequence>MLNSVDSYNHHRLMERTGYIPPVEEEKAYYDSLNNRDVAA</sequence>
<evidence type="ECO:0000313" key="2">
    <source>
        <dbReference type="Proteomes" id="UP000078504"/>
    </source>
</evidence>
<name>A0A1B7HL25_9ENTR</name>